<evidence type="ECO:0000256" key="1">
    <source>
        <dbReference type="SAM" id="MobiDB-lite"/>
    </source>
</evidence>
<comment type="caution">
    <text evidence="2">The sequence shown here is derived from an EMBL/GenBank/DDBJ whole genome shotgun (WGS) entry which is preliminary data.</text>
</comment>
<keyword evidence="3" id="KW-1185">Reference proteome</keyword>
<name>A0AA40D888_9PEZI</name>
<feature type="compositionally biased region" description="Polar residues" evidence="1">
    <location>
        <begin position="332"/>
        <end position="346"/>
    </location>
</feature>
<reference evidence="2" key="1">
    <citation type="submission" date="2023-06" db="EMBL/GenBank/DDBJ databases">
        <title>Genome-scale phylogeny and comparative genomics of the fungal order Sordariales.</title>
        <authorList>
            <consortium name="Lawrence Berkeley National Laboratory"/>
            <person name="Hensen N."/>
            <person name="Bonometti L."/>
            <person name="Westerberg I."/>
            <person name="Brannstrom I.O."/>
            <person name="Guillou S."/>
            <person name="Cros-Aarteil S."/>
            <person name="Calhoun S."/>
            <person name="Haridas S."/>
            <person name="Kuo A."/>
            <person name="Mondo S."/>
            <person name="Pangilinan J."/>
            <person name="Riley R."/>
            <person name="Labutti K."/>
            <person name="Andreopoulos B."/>
            <person name="Lipzen A."/>
            <person name="Chen C."/>
            <person name="Yanf M."/>
            <person name="Daum C."/>
            <person name="Ng V."/>
            <person name="Clum A."/>
            <person name="Steindorff A."/>
            <person name="Ohm R."/>
            <person name="Martin F."/>
            <person name="Silar P."/>
            <person name="Natvig D."/>
            <person name="Lalanne C."/>
            <person name="Gautier V."/>
            <person name="Ament-Velasquez S.L."/>
            <person name="Kruys A."/>
            <person name="Hutchinson M.I."/>
            <person name="Powell A.J."/>
            <person name="Barry K."/>
            <person name="Miller A.N."/>
            <person name="Grigoriev I.V."/>
            <person name="Debuchy R."/>
            <person name="Gladieux P."/>
            <person name="Thoren M.H."/>
            <person name="Johannesson H."/>
        </authorList>
    </citation>
    <scope>NUCLEOTIDE SEQUENCE</scope>
    <source>
        <strain evidence="2">CBS 307.81</strain>
    </source>
</reference>
<organism evidence="2 3">
    <name type="scientific">Cercophora samala</name>
    <dbReference type="NCBI Taxonomy" id="330535"/>
    <lineage>
        <taxon>Eukaryota</taxon>
        <taxon>Fungi</taxon>
        <taxon>Dikarya</taxon>
        <taxon>Ascomycota</taxon>
        <taxon>Pezizomycotina</taxon>
        <taxon>Sordariomycetes</taxon>
        <taxon>Sordariomycetidae</taxon>
        <taxon>Sordariales</taxon>
        <taxon>Lasiosphaeriaceae</taxon>
        <taxon>Cercophora</taxon>
    </lineage>
</organism>
<feature type="region of interest" description="Disordered" evidence="1">
    <location>
        <begin position="298"/>
        <end position="351"/>
    </location>
</feature>
<accession>A0AA40D888</accession>
<feature type="compositionally biased region" description="Basic and acidic residues" evidence="1">
    <location>
        <begin position="306"/>
        <end position="327"/>
    </location>
</feature>
<protein>
    <recommendedName>
        <fullName evidence="4">Arrestin-like N-terminal domain-containing protein</fullName>
    </recommendedName>
</protein>
<gene>
    <name evidence="2" type="ORF">QBC41DRAFT_283035</name>
</gene>
<sequence>MVHLSYLHPTRPKVSPELSIHLQSPTPDRTVFFPGETISGQVRRQEHIVRPEVWLVLFLHGRSIARIEKQTGSGQSQSTHHYNTQYTLFPPQQVTCINGSPVHIPPNNPEGQAWDFQMQIPSHCFSPKLVNPTKEDGWWARNKQDPEQAFIPLQTQHIPLPCSVMSNQRYGASKQMTWVEYWIEAFFYDVAPFHNSGVKHVAKSRLPVVIYPMPLVGVQPLEMLRFWSANQVIRSQRLLAGREGGKLSFKEKMLKMVRSSRVPRLGFRVVVDLPEGLQLGELFGLRVGVWKLHELTGGLGDDSEEDEKHPDEQKKGKKEEAEGDRLPGYDQGESSTQAGPSSQEQPHSPENDIKVRLVSLKIKIKGTTSVSVKGSLLDKDDTTKHSDIARLELTTPSLSLPGGDGTGIEIPFISEDTRSEQRLPQTEDAPPPAYDTSGTMMDLGALLGIRFTMKWFEICGKRYSVEQYRGGTWSQKNTGDLVPDFTTYNIHRVYSVVVKLGLEVAKERVEVRYERQVKVLGATGYSS</sequence>
<evidence type="ECO:0000313" key="2">
    <source>
        <dbReference type="EMBL" id="KAK0665356.1"/>
    </source>
</evidence>
<feature type="region of interest" description="Disordered" evidence="1">
    <location>
        <begin position="416"/>
        <end position="437"/>
    </location>
</feature>
<evidence type="ECO:0008006" key="4">
    <source>
        <dbReference type="Google" id="ProtNLM"/>
    </source>
</evidence>
<dbReference type="AlphaFoldDB" id="A0AA40D888"/>
<evidence type="ECO:0000313" key="3">
    <source>
        <dbReference type="Proteomes" id="UP001174997"/>
    </source>
</evidence>
<proteinExistence type="predicted"/>
<dbReference type="EMBL" id="JAULSY010000111">
    <property type="protein sequence ID" value="KAK0665356.1"/>
    <property type="molecule type" value="Genomic_DNA"/>
</dbReference>
<dbReference type="Proteomes" id="UP001174997">
    <property type="component" value="Unassembled WGS sequence"/>
</dbReference>